<evidence type="ECO:0000313" key="2">
    <source>
        <dbReference type="EMBL" id="PIR02180.1"/>
    </source>
</evidence>
<dbReference type="EMBL" id="PCWK01000048">
    <property type="protein sequence ID" value="PIR02180.1"/>
    <property type="molecule type" value="Genomic_DNA"/>
</dbReference>
<dbReference type="AlphaFoldDB" id="A0A2H0MZU1"/>
<gene>
    <name evidence="2" type="ORF">COV62_02160</name>
</gene>
<evidence type="ECO:0000256" key="1">
    <source>
        <dbReference type="SAM" id="Coils"/>
    </source>
</evidence>
<proteinExistence type="predicted"/>
<feature type="coiled-coil region" evidence="1">
    <location>
        <begin position="70"/>
        <end position="111"/>
    </location>
</feature>
<sequence length="479" mass="54777">MRFYQRNFYYKFLIILMVGFLLPATFLLAENKVNLDSLNEKICGSPELIDQMCDKQLSKEDCRKLLEGCQEYLEKKREEIESDISKTQQEKKTFKNQIDSLDQKIKDLNYQIYQSNLGVKSLGFQIGDTESSIERTSEKIGEQKEKIGLILRAVYQEDQKTIWEILLSSDTLSDFFDNLVYLETLNTKNQELLTQIQDLKFYLEEQKTALEEETEGLKNLIIIREIQKKENSQVKKDREHYLGLTEAEYQKQLQEKEDIVKKAAEIRARIFELIGVAEAPTFGEAYEIAKYVESLTGIRPAFLLAVLQQESAIGKNVGQCYLSNSETGAGVIIKSGKVLSGVMKPTRDVGPFLIITKELGRDPYATPVSCPMSYGWGGAMGPAQFIPSTWMIYRDRLKAITGKPGDPWNIKDAFLASALYLTDYGAKERTYNGEWKAAMIYFSGTSRRTSYNGYGFYGDNVIEIAAQYQRELEILEKTK</sequence>
<organism evidence="2 3">
    <name type="scientific">Candidatus Nealsonbacteria bacterium CG11_big_fil_rev_8_21_14_0_20_35_11</name>
    <dbReference type="NCBI Taxonomy" id="1974713"/>
    <lineage>
        <taxon>Bacteria</taxon>
        <taxon>Candidatus Nealsoniibacteriota</taxon>
    </lineage>
</organism>
<keyword evidence="1" id="KW-0175">Coiled coil</keyword>
<accession>A0A2H0MZU1</accession>
<comment type="caution">
    <text evidence="2">The sequence shown here is derived from an EMBL/GenBank/DDBJ whole genome shotgun (WGS) entry which is preliminary data.</text>
</comment>
<dbReference type="InterPro" id="IPR023346">
    <property type="entry name" value="Lysozyme-like_dom_sf"/>
</dbReference>
<name>A0A2H0MZU1_9BACT</name>
<evidence type="ECO:0000313" key="3">
    <source>
        <dbReference type="Proteomes" id="UP000231139"/>
    </source>
</evidence>
<dbReference type="Gene3D" id="6.10.250.3150">
    <property type="match status" value="1"/>
</dbReference>
<dbReference type="SUPFAM" id="SSF53955">
    <property type="entry name" value="Lysozyme-like"/>
    <property type="match status" value="1"/>
</dbReference>
<dbReference type="Proteomes" id="UP000231139">
    <property type="component" value="Unassembled WGS sequence"/>
</dbReference>
<dbReference type="Gene3D" id="1.10.530.10">
    <property type="match status" value="1"/>
</dbReference>
<reference evidence="2 3" key="1">
    <citation type="submission" date="2017-09" db="EMBL/GenBank/DDBJ databases">
        <title>Depth-based differentiation of microbial function through sediment-hosted aquifers and enrichment of novel symbionts in the deep terrestrial subsurface.</title>
        <authorList>
            <person name="Probst A.J."/>
            <person name="Ladd B."/>
            <person name="Jarett J.K."/>
            <person name="Geller-Mcgrath D.E."/>
            <person name="Sieber C.M."/>
            <person name="Emerson J.B."/>
            <person name="Anantharaman K."/>
            <person name="Thomas B.C."/>
            <person name="Malmstrom R."/>
            <person name="Stieglmeier M."/>
            <person name="Klingl A."/>
            <person name="Woyke T."/>
            <person name="Ryan C.M."/>
            <person name="Banfield J.F."/>
        </authorList>
    </citation>
    <scope>NUCLEOTIDE SEQUENCE [LARGE SCALE GENOMIC DNA]</scope>
    <source>
        <strain evidence="2">CG11_big_fil_rev_8_21_14_0_20_35_11</strain>
    </source>
</reference>
<protein>
    <submittedName>
        <fullName evidence="2">Uncharacterized protein</fullName>
    </submittedName>
</protein>